<evidence type="ECO:0000256" key="2">
    <source>
        <dbReference type="ARBA" id="ARBA00023002"/>
    </source>
</evidence>
<organism evidence="3 4">
    <name type="scientific">Sphaerimonospora thailandensis</name>
    <dbReference type="NCBI Taxonomy" id="795644"/>
    <lineage>
        <taxon>Bacteria</taxon>
        <taxon>Bacillati</taxon>
        <taxon>Actinomycetota</taxon>
        <taxon>Actinomycetes</taxon>
        <taxon>Streptosporangiales</taxon>
        <taxon>Streptosporangiaceae</taxon>
        <taxon>Sphaerimonospora</taxon>
    </lineage>
</organism>
<dbReference type="SUPFAM" id="SSF51735">
    <property type="entry name" value="NAD(P)-binding Rossmann-fold domains"/>
    <property type="match status" value="1"/>
</dbReference>
<dbReference type="AlphaFoldDB" id="A0A8J3VXM5"/>
<dbReference type="InterPro" id="IPR002347">
    <property type="entry name" value="SDR_fam"/>
</dbReference>
<comment type="similarity">
    <text evidence="1">Belongs to the short-chain dehydrogenases/reductases (SDR) family.</text>
</comment>
<gene>
    <name evidence="3" type="ORF">Mth01_02980</name>
</gene>
<dbReference type="CDD" id="cd05233">
    <property type="entry name" value="SDR_c"/>
    <property type="match status" value="1"/>
</dbReference>
<protein>
    <submittedName>
        <fullName evidence="3">Short-chain dehydrogenase</fullName>
    </submittedName>
</protein>
<reference evidence="3" key="1">
    <citation type="submission" date="2021-01" db="EMBL/GenBank/DDBJ databases">
        <title>Whole genome shotgun sequence of Sphaerimonospora thailandensis NBRC 107569.</title>
        <authorList>
            <person name="Komaki H."/>
            <person name="Tamura T."/>
        </authorList>
    </citation>
    <scope>NUCLEOTIDE SEQUENCE</scope>
    <source>
        <strain evidence="3">NBRC 107569</strain>
    </source>
</reference>
<dbReference type="PRINTS" id="PR00080">
    <property type="entry name" value="SDRFAMILY"/>
</dbReference>
<dbReference type="InterPro" id="IPR036291">
    <property type="entry name" value="NAD(P)-bd_dom_sf"/>
</dbReference>
<dbReference type="PANTHER" id="PTHR24321">
    <property type="entry name" value="DEHYDROGENASES, SHORT CHAIN"/>
    <property type="match status" value="1"/>
</dbReference>
<dbReference type="RefSeq" id="WP_204010014.1">
    <property type="nucleotide sequence ID" value="NZ_BOOG01000004.1"/>
</dbReference>
<dbReference type="Proteomes" id="UP000610966">
    <property type="component" value="Unassembled WGS sequence"/>
</dbReference>
<dbReference type="PRINTS" id="PR00081">
    <property type="entry name" value="GDHRDH"/>
</dbReference>
<dbReference type="Gene3D" id="3.40.50.720">
    <property type="entry name" value="NAD(P)-binding Rossmann-like Domain"/>
    <property type="match status" value="1"/>
</dbReference>
<keyword evidence="4" id="KW-1185">Reference proteome</keyword>
<dbReference type="InterPro" id="IPR020904">
    <property type="entry name" value="Sc_DH/Rdtase_CS"/>
</dbReference>
<evidence type="ECO:0000313" key="3">
    <source>
        <dbReference type="EMBL" id="GIH68045.1"/>
    </source>
</evidence>
<accession>A0A8J3VXM5</accession>
<evidence type="ECO:0000256" key="1">
    <source>
        <dbReference type="ARBA" id="ARBA00006484"/>
    </source>
</evidence>
<keyword evidence="2" id="KW-0560">Oxidoreductase</keyword>
<dbReference type="EMBL" id="BOOG01000004">
    <property type="protein sequence ID" value="GIH68045.1"/>
    <property type="molecule type" value="Genomic_DNA"/>
</dbReference>
<sequence>MTVTFDFHDRHVLVTGGSNGLGLAMARGFHTAGAQVTITGRRESAEQYDEDLSGFRYVRCEMTDRAMISDLASGLDRLDVLVNNAGQNLVGRGEWDPDVFEEALTINLSGAFRLSTACHDLLAASPGGGSVINLGSMTSFLAVDLVPGYGAAKAGVVQLTKTLATAWAKDGIRVNAVAPGLIETSMTAKMVANDAAVAPTIARTPMRRVGTPEDIAPVVMFLASGAAPFLTGQTIAVDGGFLIQG</sequence>
<dbReference type="Pfam" id="PF13561">
    <property type="entry name" value="adh_short_C2"/>
    <property type="match status" value="1"/>
</dbReference>
<dbReference type="FunFam" id="3.40.50.720:FF:000084">
    <property type="entry name" value="Short-chain dehydrogenase reductase"/>
    <property type="match status" value="1"/>
</dbReference>
<name>A0A8J3VXM5_9ACTN</name>
<proteinExistence type="inferred from homology"/>
<dbReference type="GO" id="GO:0016491">
    <property type="term" value="F:oxidoreductase activity"/>
    <property type="evidence" value="ECO:0007669"/>
    <property type="project" value="UniProtKB-KW"/>
</dbReference>
<dbReference type="PANTHER" id="PTHR24321:SF8">
    <property type="entry name" value="ESTRADIOL 17-BETA-DEHYDROGENASE 8-RELATED"/>
    <property type="match status" value="1"/>
</dbReference>
<dbReference type="PROSITE" id="PS00061">
    <property type="entry name" value="ADH_SHORT"/>
    <property type="match status" value="1"/>
</dbReference>
<evidence type="ECO:0000313" key="4">
    <source>
        <dbReference type="Proteomes" id="UP000610966"/>
    </source>
</evidence>
<comment type="caution">
    <text evidence="3">The sequence shown here is derived from an EMBL/GenBank/DDBJ whole genome shotgun (WGS) entry which is preliminary data.</text>
</comment>